<dbReference type="AlphaFoldDB" id="A0A2W7RGL9"/>
<name>A0A2W7RGL9_9BACT</name>
<dbReference type="EMBL" id="QKZU01000005">
    <property type="protein sequence ID" value="PZX58246.1"/>
    <property type="molecule type" value="Genomic_DNA"/>
</dbReference>
<organism evidence="2 4">
    <name type="scientific">Algoriphagus ratkowskyi</name>
    <dbReference type="NCBI Taxonomy" id="57028"/>
    <lineage>
        <taxon>Bacteria</taxon>
        <taxon>Pseudomonadati</taxon>
        <taxon>Bacteroidota</taxon>
        <taxon>Cytophagia</taxon>
        <taxon>Cytophagales</taxon>
        <taxon>Cyclobacteriaceae</taxon>
        <taxon>Algoriphagus</taxon>
    </lineage>
</organism>
<reference evidence="2 4" key="1">
    <citation type="submission" date="2018-06" db="EMBL/GenBank/DDBJ databases">
        <title>Genomic Encyclopedia of Archaeal and Bacterial Type Strains, Phase II (KMG-II): from individual species to whole genera.</title>
        <authorList>
            <person name="Goeker M."/>
        </authorList>
    </citation>
    <scope>NUCLEOTIDE SEQUENCE [LARGE SCALE GENOMIC DNA]</scope>
    <source>
        <strain evidence="2 4">DSM 22686</strain>
    </source>
</reference>
<evidence type="ECO:0000313" key="4">
    <source>
        <dbReference type="Proteomes" id="UP000249115"/>
    </source>
</evidence>
<evidence type="ECO:0000259" key="1">
    <source>
        <dbReference type="Pfam" id="PF18765"/>
    </source>
</evidence>
<evidence type="ECO:0000313" key="2">
    <source>
        <dbReference type="EMBL" id="PZX58246.1"/>
    </source>
</evidence>
<dbReference type="EMBL" id="VORV01000006">
    <property type="protein sequence ID" value="TXD77874.1"/>
    <property type="molecule type" value="Genomic_DNA"/>
</dbReference>
<gene>
    <name evidence="3" type="ORF">ESW18_10950</name>
    <name evidence="2" type="ORF">LV84_01450</name>
</gene>
<accession>A0A2W7RGL9</accession>
<reference evidence="3 5" key="2">
    <citation type="submission" date="2019-08" db="EMBL/GenBank/DDBJ databases">
        <title>Genome of Algoriphagus ratkowskyi IC026.</title>
        <authorList>
            <person name="Bowman J.P."/>
        </authorList>
    </citation>
    <scope>NUCLEOTIDE SEQUENCE [LARGE SCALE GENOMIC DNA]</scope>
    <source>
        <strain evidence="3 5">IC026</strain>
    </source>
</reference>
<keyword evidence="2" id="KW-0808">Transferase</keyword>
<dbReference type="InterPro" id="IPR043519">
    <property type="entry name" value="NT_sf"/>
</dbReference>
<dbReference type="Proteomes" id="UP000321927">
    <property type="component" value="Unassembled WGS sequence"/>
</dbReference>
<dbReference type="Proteomes" id="UP000249115">
    <property type="component" value="Unassembled WGS sequence"/>
</dbReference>
<evidence type="ECO:0000313" key="3">
    <source>
        <dbReference type="EMBL" id="TXD77874.1"/>
    </source>
</evidence>
<dbReference type="Pfam" id="PF18765">
    <property type="entry name" value="Polbeta"/>
    <property type="match status" value="1"/>
</dbReference>
<dbReference type="GO" id="GO:0016740">
    <property type="term" value="F:transferase activity"/>
    <property type="evidence" value="ECO:0007669"/>
    <property type="project" value="UniProtKB-KW"/>
</dbReference>
<sequence>MNSKFGLLASDVEAILSVLSNHAKVERAYIFGSRAKGNYRTGSDVDLALKGSEIDFDTVSQISYLLNEETNMPYKFDVLNYHSITEPKLLVHIDRVGVEVYRRSYKS</sequence>
<dbReference type="RefSeq" id="WP_086500751.1">
    <property type="nucleotide sequence ID" value="NZ_MSSV01000005.1"/>
</dbReference>
<dbReference type="OrthoDB" id="9803106at2"/>
<evidence type="ECO:0000313" key="5">
    <source>
        <dbReference type="Proteomes" id="UP000321927"/>
    </source>
</evidence>
<feature type="domain" description="Polymerase beta nucleotidyltransferase" evidence="1">
    <location>
        <begin position="13"/>
        <end position="104"/>
    </location>
</feature>
<dbReference type="CDD" id="cd05403">
    <property type="entry name" value="NT_KNTase_like"/>
    <property type="match status" value="1"/>
</dbReference>
<keyword evidence="5" id="KW-1185">Reference proteome</keyword>
<protein>
    <submittedName>
        <fullName evidence="3">Nucleotidyltransferase domain-containing protein</fullName>
    </submittedName>
    <submittedName>
        <fullName evidence="2">Putative nucleotidyltransferase</fullName>
    </submittedName>
</protein>
<dbReference type="Gene3D" id="3.30.460.10">
    <property type="entry name" value="Beta Polymerase, domain 2"/>
    <property type="match status" value="1"/>
</dbReference>
<dbReference type="InterPro" id="IPR041633">
    <property type="entry name" value="Polbeta"/>
</dbReference>
<dbReference type="SUPFAM" id="SSF81301">
    <property type="entry name" value="Nucleotidyltransferase"/>
    <property type="match status" value="1"/>
</dbReference>
<comment type="caution">
    <text evidence="2">The sequence shown here is derived from an EMBL/GenBank/DDBJ whole genome shotgun (WGS) entry which is preliminary data.</text>
</comment>
<proteinExistence type="predicted"/>